<dbReference type="Pfam" id="PF05193">
    <property type="entry name" value="Peptidase_M16_C"/>
    <property type="match status" value="1"/>
</dbReference>
<accession>A0A345P5M9</accession>
<proteinExistence type="predicted"/>
<dbReference type="InterPro" id="IPR011765">
    <property type="entry name" value="Pept_M16_N"/>
</dbReference>
<dbReference type="Pfam" id="PF22516">
    <property type="entry name" value="PreP_C"/>
    <property type="match status" value="1"/>
</dbReference>
<dbReference type="InterPro" id="IPR007863">
    <property type="entry name" value="Peptidase_M16_C"/>
</dbReference>
<dbReference type="RefSeq" id="WP_114898698.1">
    <property type="nucleotide sequence ID" value="NZ_CP031222.1"/>
</dbReference>
<dbReference type="GO" id="GO:0046872">
    <property type="term" value="F:metal ion binding"/>
    <property type="evidence" value="ECO:0007669"/>
    <property type="project" value="InterPro"/>
</dbReference>
<feature type="domain" description="Peptidase M16C associated" evidence="1">
    <location>
        <begin position="478"/>
        <end position="727"/>
    </location>
</feature>
<dbReference type="Pfam" id="PF08367">
    <property type="entry name" value="M16C_assoc"/>
    <property type="match status" value="1"/>
</dbReference>
<dbReference type="SUPFAM" id="SSF63411">
    <property type="entry name" value="LuxS/MPP-like metallohydrolase"/>
    <property type="match status" value="4"/>
</dbReference>
<dbReference type="PANTHER" id="PTHR43016">
    <property type="entry name" value="PRESEQUENCE PROTEASE"/>
    <property type="match status" value="1"/>
</dbReference>
<dbReference type="AlphaFoldDB" id="A0A345P5M9"/>
<dbReference type="GO" id="GO:0006508">
    <property type="term" value="P:proteolysis"/>
    <property type="evidence" value="ECO:0007669"/>
    <property type="project" value="InterPro"/>
</dbReference>
<dbReference type="FunFam" id="3.30.830.10:FF:000011">
    <property type="entry name" value="Presequence protease, mitochondrial"/>
    <property type="match status" value="1"/>
</dbReference>
<dbReference type="KEGG" id="mbah:HYN46_06965"/>
<dbReference type="InterPro" id="IPR013578">
    <property type="entry name" value="Peptidase_M16C_assoc"/>
</dbReference>
<dbReference type="SMART" id="SM01264">
    <property type="entry name" value="M16C_associated"/>
    <property type="match status" value="1"/>
</dbReference>
<name>A0A345P5M9_9GAMM</name>
<sequence length="990" mass="110146">MTAALPTEPSKTSPADLQTVNAFETFDLLRREPVEALSAELFEFRHKVTGAVHYHLAADNDENVFMVAFRTQPMDSTGIAHVLEHTALCGSKRYPVRDPFFSMIKRSLNTFMNAFTSADWTAYPFASQNETDFFNLLSVYLDAAFFANLDPLDFAQEGIRIELEAGKPVYKGIVFNEMKGAMSSPTDQLYHQLAHTLYPTTTYHYNSGGDPADIPKLTHQTLVDFYRSHYHPSNAVFMTYGNLSPAVLQQYFEEQALSQFQMGEKRVSVPEVRYTEPQRVEATYAVDISEGETLENRTHLVLAWLLPKTTDIQARFALRLVEGVLLEDSASPLRHYVETCGLGESPSPLLGLDDSNFEMSFFCGLQGSNAEQADAFEQGVLAVLERIAAGEVNVEQVEAVLHQIELQQREIGGGSYPYGLQLLLNGLGSAIHGGDPLAVWQLEPLLAELRENLKDAHYLPNLVRQYLLENPHRVRLILSPDSEKTAHDQQLEQEKLDQIEAHLTAEDRIKLERDALALAERQATIDDLSILPKVGLEDIPVDLKIQTGETKTLNVANTTAPIHSYAAGTNGLYYQQVLIEVPQSLLNGKLLSLYVSLVGSVGAGELDYLEIQQRQTAVSGGINLGASLRTSINDQGRISSFLVLSTKSLAHKVEAISLLHDAFIKLRLDEEDRILELLQQRKSRWQSRISGSGHAYAMQTSARDLSALTHYEYENTGLPALQWLRDLLTQIEQDDAVKTQLLSDLSALHQQIIGLPRQFLLVAEENKLTDLTSVIEHVWKNTAFAPTTETVTTISHEEKAVDVAWLIQANVQFCAAAYPAPVVDHPDTAPLMVLGPYLRNGFLHRALREQGGAYGGGAGYDGNACAFRFHSYRDPRLAETFVDFEASIQWLFDTPQESYQLEEAILGLMGAMDKPSSPAGEAVSSCHSLLHGRTPEQRRALRKALLAVTLSDLQRVAQTYLKPELRRRSVVAPYAKEAELITLGFSIDRV</sequence>
<dbReference type="EMBL" id="CP031222">
    <property type="protein sequence ID" value="AXI02588.1"/>
    <property type="molecule type" value="Genomic_DNA"/>
</dbReference>
<reference evidence="2 3" key="1">
    <citation type="submission" date="2018-07" db="EMBL/GenBank/DDBJ databases">
        <title>Genome sequencing of Moraxellaceae gen. HYN0046.</title>
        <authorList>
            <person name="Kim M."/>
            <person name="Yi H."/>
        </authorList>
    </citation>
    <scope>NUCLEOTIDE SEQUENCE [LARGE SCALE GENOMIC DNA]</scope>
    <source>
        <strain evidence="2 3">HYN0046</strain>
    </source>
</reference>
<organism evidence="2 3">
    <name type="scientific">Aquirhabdus parva</name>
    <dbReference type="NCBI Taxonomy" id="2283318"/>
    <lineage>
        <taxon>Bacteria</taxon>
        <taxon>Pseudomonadati</taxon>
        <taxon>Pseudomonadota</taxon>
        <taxon>Gammaproteobacteria</taxon>
        <taxon>Moraxellales</taxon>
        <taxon>Moraxellaceae</taxon>
        <taxon>Aquirhabdus</taxon>
    </lineage>
</organism>
<evidence type="ECO:0000313" key="3">
    <source>
        <dbReference type="Proteomes" id="UP000253940"/>
    </source>
</evidence>
<dbReference type="OrthoDB" id="9762027at2"/>
<evidence type="ECO:0000313" key="2">
    <source>
        <dbReference type="EMBL" id="AXI02588.1"/>
    </source>
</evidence>
<protein>
    <submittedName>
        <fullName evidence="2">Peptidase M16</fullName>
    </submittedName>
</protein>
<dbReference type="InterPro" id="IPR011249">
    <property type="entry name" value="Metalloenz_LuxS/M16"/>
</dbReference>
<dbReference type="Pfam" id="PF00675">
    <property type="entry name" value="Peptidase_M16"/>
    <property type="match status" value="1"/>
</dbReference>
<evidence type="ECO:0000259" key="1">
    <source>
        <dbReference type="SMART" id="SM01264"/>
    </source>
</evidence>
<gene>
    <name evidence="2" type="ORF">HYN46_06965</name>
</gene>
<keyword evidence="3" id="KW-1185">Reference proteome</keyword>
<dbReference type="Proteomes" id="UP000253940">
    <property type="component" value="Chromosome"/>
</dbReference>
<dbReference type="PANTHER" id="PTHR43016:SF13">
    <property type="entry name" value="PRESEQUENCE PROTEASE, MITOCHONDRIAL"/>
    <property type="match status" value="1"/>
</dbReference>
<dbReference type="InterPro" id="IPR055130">
    <property type="entry name" value="PreP_C"/>
</dbReference>
<dbReference type="Gene3D" id="3.30.830.10">
    <property type="entry name" value="Metalloenzyme, LuxS/M16 peptidase-like"/>
    <property type="match status" value="4"/>
</dbReference>